<evidence type="ECO:0000313" key="10">
    <source>
        <dbReference type="EMBL" id="KAG0652299.1"/>
    </source>
</evidence>
<dbReference type="InterPro" id="IPR015943">
    <property type="entry name" value="WD40/YVTN_repeat-like_dom_sf"/>
</dbReference>
<keyword evidence="5" id="KW-0677">Repeat</keyword>
<reference evidence="10" key="1">
    <citation type="submission" date="2019-07" db="EMBL/GenBank/DDBJ databases">
        <title>Hyphodiscus hymeniophilus genome sequencing and assembly.</title>
        <authorList>
            <person name="Kramer G."/>
            <person name="Nodwell J."/>
        </authorList>
    </citation>
    <scope>NUCLEOTIDE SEQUENCE</scope>
    <source>
        <strain evidence="10">ATCC 34498</strain>
    </source>
</reference>
<dbReference type="GO" id="GO:0045943">
    <property type="term" value="P:positive regulation of transcription by RNA polymerase I"/>
    <property type="evidence" value="ECO:0007669"/>
    <property type="project" value="InterPro"/>
</dbReference>
<evidence type="ECO:0000256" key="9">
    <source>
        <dbReference type="SAM" id="Coils"/>
    </source>
</evidence>
<keyword evidence="9" id="KW-0175">Coiled coil</keyword>
<feature type="repeat" description="WD" evidence="8">
    <location>
        <begin position="406"/>
        <end position="447"/>
    </location>
</feature>
<evidence type="ECO:0000256" key="3">
    <source>
        <dbReference type="ARBA" id="ARBA00022552"/>
    </source>
</evidence>
<dbReference type="GO" id="GO:0003723">
    <property type="term" value="F:RNA binding"/>
    <property type="evidence" value="ECO:0007669"/>
    <property type="project" value="InterPro"/>
</dbReference>
<evidence type="ECO:0000256" key="1">
    <source>
        <dbReference type="ARBA" id="ARBA00004604"/>
    </source>
</evidence>
<protein>
    <submittedName>
        <fullName evidence="10">U3 small nucleolar RNA-associated 17</fullName>
    </submittedName>
</protein>
<dbReference type="EMBL" id="VNKQ01000003">
    <property type="protein sequence ID" value="KAG0652299.1"/>
    <property type="molecule type" value="Genomic_DNA"/>
</dbReference>
<keyword evidence="2" id="KW-0690">Ribosome biogenesis</keyword>
<keyword evidence="4 8" id="KW-0853">WD repeat</keyword>
<comment type="caution">
    <text evidence="10">The sequence shown here is derived from an EMBL/GenBank/DDBJ whole genome shotgun (WGS) entry which is preliminary data.</text>
</comment>
<feature type="coiled-coil region" evidence="9">
    <location>
        <begin position="76"/>
        <end position="103"/>
    </location>
</feature>
<evidence type="ECO:0000256" key="2">
    <source>
        <dbReference type="ARBA" id="ARBA00022517"/>
    </source>
</evidence>
<dbReference type="PROSITE" id="PS50294">
    <property type="entry name" value="WD_REPEATS_REGION"/>
    <property type="match status" value="1"/>
</dbReference>
<evidence type="ECO:0000256" key="6">
    <source>
        <dbReference type="ARBA" id="ARBA00023163"/>
    </source>
</evidence>
<keyword evidence="11" id="KW-1185">Reference proteome</keyword>
<dbReference type="OrthoDB" id="4096at2759"/>
<evidence type="ECO:0000256" key="4">
    <source>
        <dbReference type="ARBA" id="ARBA00022574"/>
    </source>
</evidence>
<dbReference type="GO" id="GO:0006364">
    <property type="term" value="P:rRNA processing"/>
    <property type="evidence" value="ECO:0007669"/>
    <property type="project" value="UniProtKB-KW"/>
</dbReference>
<dbReference type="PANTHER" id="PTHR44215">
    <property type="entry name" value="WD REPEAT-CONTAINING PROTEIN 75"/>
    <property type="match status" value="1"/>
</dbReference>
<name>A0A9P6VR66_9HELO</name>
<accession>A0A9P6VR66</accession>
<dbReference type="InterPro" id="IPR011047">
    <property type="entry name" value="Quinoprotein_ADH-like_sf"/>
</dbReference>
<keyword evidence="3" id="KW-0698">rRNA processing</keyword>
<comment type="subcellular location">
    <subcellularLocation>
        <location evidence="1">Nucleus</location>
        <location evidence="1">Nucleolus</location>
    </subcellularLocation>
</comment>
<evidence type="ECO:0000256" key="8">
    <source>
        <dbReference type="PROSITE-ProRule" id="PRU00221"/>
    </source>
</evidence>
<dbReference type="SUPFAM" id="SSF50998">
    <property type="entry name" value="Quinoprotein alcohol dehydrogenase-like"/>
    <property type="match status" value="1"/>
</dbReference>
<dbReference type="Gene3D" id="2.130.10.10">
    <property type="entry name" value="YVTN repeat-like/Quinoprotein amine dehydrogenase"/>
    <property type="match status" value="2"/>
</dbReference>
<evidence type="ECO:0000256" key="5">
    <source>
        <dbReference type="ARBA" id="ARBA00022737"/>
    </source>
</evidence>
<dbReference type="GO" id="GO:0032040">
    <property type="term" value="C:small-subunit processome"/>
    <property type="evidence" value="ECO:0007669"/>
    <property type="project" value="InterPro"/>
</dbReference>
<evidence type="ECO:0000256" key="7">
    <source>
        <dbReference type="ARBA" id="ARBA00023242"/>
    </source>
</evidence>
<sequence>MASALKKRKRGHGDVISDSERAKLAKVSQVALPTPQLSQVTGWDAAFAPLKDLTNGINGDRSQSQERLASPEVVKFEEYQESMQLEERALEELRLKKQKKSEKHTIEELAKQERKLLKKVLATNDANSWKLSESIGGRQINADPVFTADEKYIILANRTAINVYSTENSLLNRSINLKIESAALFNAHIIAYSLSPTNPSIIWVACSDGSIYSIDWTSGEGADQSWAISSTGCIHMTVASMLSAERRRDVVFTTEIRKDGGWRITANELARPSDSFQTAARTIYTSNQRISFLKTANGGSVIVAASEKRVLVGSLRSTEYNTIDKIRYEFRVFESTDFVSSLDLRVSARKHAENLGKSVLKRLPVVDVVVGDVRGSIFVHDDLLGNLSRSQDNKSAPGISLIPRKLHWHRKEVCAVKWSLDGNYIISGGTETVLVLWQLDTGKKQFLPHMSATIQNVVVSPTGTSYGIQLGDNSTMVLSVTELIPTANIAGIQISVLDSEEVVEAQVRRLTEERDEQAFMQRTPAAISLVDPSRLLIGVGQTQEISPNNPSVSSIPYLQTFDLGSGHNISRQALTRTNETNVNITPSAHKISEPRVILMKMSFDGKWLATVDEWTPPKRDVEFLEHWGKNIDDDRRCRREVYLKFWQWSIDKEKWELVSRIDAPHCLSGRLSGAGKVLDLAADPSSLRFATVGEDGFVRTWSTKRRKRDGVVVREKSGQALRNWDCQHAVPLGKLDLHTDSENTRENPANGCVTFSEDGSLLAAACGMEDIIHLLEPESGTIRLSKSGIFGSGIVKAEFFGQDLITLSDKLLVYDIVSDEVRHSIKLSPSVTKLSVSQKTEMLHLAVDRKSRTFAVALPAGFEWGKSESLLSKCSELAVFEHDNREPILKETFTSLITSLLPAVGSDGYLVLDSAAEIRVVLRTGSQSITTQAQSTSALQLDEVTESNGDLLRLVEDEGEVVNGLLPASQTVNADEDDETPVVTQQQLTKIFDIGPSFALPPMEQLFYQVAGLFISPPLAQKVL</sequence>
<dbReference type="InterPro" id="IPR053826">
    <property type="entry name" value="WDR75"/>
</dbReference>
<evidence type="ECO:0000313" key="11">
    <source>
        <dbReference type="Proteomes" id="UP000785200"/>
    </source>
</evidence>
<dbReference type="GO" id="GO:2000234">
    <property type="term" value="P:positive regulation of rRNA processing"/>
    <property type="evidence" value="ECO:0007669"/>
    <property type="project" value="TreeGrafter"/>
</dbReference>
<keyword evidence="6" id="KW-0804">Transcription</keyword>
<proteinExistence type="predicted"/>
<dbReference type="Proteomes" id="UP000785200">
    <property type="component" value="Unassembled WGS sequence"/>
</dbReference>
<dbReference type="SMART" id="SM00320">
    <property type="entry name" value="WD40"/>
    <property type="match status" value="3"/>
</dbReference>
<dbReference type="CDD" id="cd23952">
    <property type="entry name" value="Utp17_CTD"/>
    <property type="match status" value="1"/>
</dbReference>
<gene>
    <name evidence="10" type="ORF">D0Z07_0896</name>
</gene>
<keyword evidence="7" id="KW-0539">Nucleus</keyword>
<dbReference type="PROSITE" id="PS50082">
    <property type="entry name" value="WD_REPEATS_2"/>
    <property type="match status" value="1"/>
</dbReference>
<dbReference type="InterPro" id="IPR001680">
    <property type="entry name" value="WD40_rpt"/>
</dbReference>
<dbReference type="AlphaFoldDB" id="A0A9P6VR66"/>
<dbReference type="PANTHER" id="PTHR44215:SF1">
    <property type="entry name" value="WD REPEAT-CONTAINING PROTEIN 75"/>
    <property type="match status" value="1"/>
</dbReference>
<dbReference type="Pfam" id="PF23869">
    <property type="entry name" value="Beta-prop_WDR75_1st"/>
    <property type="match status" value="1"/>
</dbReference>
<organism evidence="10 11">
    <name type="scientific">Hyphodiscus hymeniophilus</name>
    <dbReference type="NCBI Taxonomy" id="353542"/>
    <lineage>
        <taxon>Eukaryota</taxon>
        <taxon>Fungi</taxon>
        <taxon>Dikarya</taxon>
        <taxon>Ascomycota</taxon>
        <taxon>Pezizomycotina</taxon>
        <taxon>Leotiomycetes</taxon>
        <taxon>Helotiales</taxon>
        <taxon>Hyphodiscaceae</taxon>
        <taxon>Hyphodiscus</taxon>
    </lineage>
</organism>